<proteinExistence type="predicted"/>
<gene>
    <name evidence="2" type="ORF">MTR67_040829</name>
</gene>
<dbReference type="EMBL" id="CP133620">
    <property type="protein sequence ID" value="WMV47444.1"/>
    <property type="molecule type" value="Genomic_DNA"/>
</dbReference>
<sequence>MELKILELPPMYVQSDPSPTETTAANASDDDFQDPPCPINNKGKEKVDTCLSPPKKKSRQIVTPIQNKTTPRVISKQPCLRKSTRRANVAKRPKSPLPKRQAKKHANVPSYTGIKQILRLNQVLLSKYHPPASHMISMEKQFTDLRNFIENNFKDVLDSIKSKNAEDKGDGVEVTDKVSVDVVQSKEPS</sequence>
<feature type="region of interest" description="Disordered" evidence="1">
    <location>
        <begin position="1"/>
        <end position="107"/>
    </location>
</feature>
<keyword evidence="3" id="KW-1185">Reference proteome</keyword>
<accession>A0AAF0ULJ1</accession>
<evidence type="ECO:0000256" key="1">
    <source>
        <dbReference type="SAM" id="MobiDB-lite"/>
    </source>
</evidence>
<feature type="compositionally biased region" description="Polar residues" evidence="1">
    <location>
        <begin position="15"/>
        <end position="26"/>
    </location>
</feature>
<dbReference type="PANTHER" id="PTHR48302">
    <property type="entry name" value="ULP1 PROTEASE FAMILY, C-TERMINAL CATALYTIC DOMAIN CONTAINING PROTEIN"/>
    <property type="match status" value="1"/>
</dbReference>
<protein>
    <submittedName>
        <fullName evidence="2">Uncharacterized protein</fullName>
    </submittedName>
</protein>
<feature type="compositionally biased region" description="Polar residues" evidence="1">
    <location>
        <begin position="60"/>
        <end position="72"/>
    </location>
</feature>
<feature type="compositionally biased region" description="Basic residues" evidence="1">
    <location>
        <begin position="82"/>
        <end position="94"/>
    </location>
</feature>
<name>A0AAF0ULJ1_SOLVR</name>
<dbReference type="AlphaFoldDB" id="A0AAF0ULJ1"/>
<evidence type="ECO:0000313" key="2">
    <source>
        <dbReference type="EMBL" id="WMV47444.1"/>
    </source>
</evidence>
<dbReference type="Proteomes" id="UP001234989">
    <property type="component" value="Chromosome 9"/>
</dbReference>
<organism evidence="2 3">
    <name type="scientific">Solanum verrucosum</name>
    <dbReference type="NCBI Taxonomy" id="315347"/>
    <lineage>
        <taxon>Eukaryota</taxon>
        <taxon>Viridiplantae</taxon>
        <taxon>Streptophyta</taxon>
        <taxon>Embryophyta</taxon>
        <taxon>Tracheophyta</taxon>
        <taxon>Spermatophyta</taxon>
        <taxon>Magnoliopsida</taxon>
        <taxon>eudicotyledons</taxon>
        <taxon>Gunneridae</taxon>
        <taxon>Pentapetalae</taxon>
        <taxon>asterids</taxon>
        <taxon>lamiids</taxon>
        <taxon>Solanales</taxon>
        <taxon>Solanaceae</taxon>
        <taxon>Solanoideae</taxon>
        <taxon>Solaneae</taxon>
        <taxon>Solanum</taxon>
    </lineage>
</organism>
<reference evidence="2" key="1">
    <citation type="submission" date="2023-08" db="EMBL/GenBank/DDBJ databases">
        <title>A de novo genome assembly of Solanum verrucosum Schlechtendal, a Mexican diploid species geographically isolated from the other diploid A-genome species in potato relatives.</title>
        <authorList>
            <person name="Hosaka K."/>
        </authorList>
    </citation>
    <scope>NUCLEOTIDE SEQUENCE</scope>
    <source>
        <tissue evidence="2">Young leaves</tissue>
    </source>
</reference>
<evidence type="ECO:0000313" key="3">
    <source>
        <dbReference type="Proteomes" id="UP001234989"/>
    </source>
</evidence>
<dbReference type="PANTHER" id="PTHR48302:SF2">
    <property type="entry name" value="DUF1985 DOMAIN-CONTAINING PROTEIN"/>
    <property type="match status" value="1"/>
</dbReference>